<dbReference type="InterPro" id="IPR005674">
    <property type="entry name" value="CocE/Ser_esterase"/>
</dbReference>
<dbReference type="RefSeq" id="WP_270683405.1">
    <property type="nucleotide sequence ID" value="NZ_JAQFWQ010000004.1"/>
</dbReference>
<keyword evidence="2" id="KW-0378">Hydrolase</keyword>
<evidence type="ECO:0000313" key="2">
    <source>
        <dbReference type="EMBL" id="MDA2809500.1"/>
    </source>
</evidence>
<accession>A0ABT4TXT6</accession>
<dbReference type="EMBL" id="JAQFWQ010000004">
    <property type="protein sequence ID" value="MDA2809500.1"/>
    <property type="molecule type" value="Genomic_DNA"/>
</dbReference>
<evidence type="ECO:0000259" key="1">
    <source>
        <dbReference type="Pfam" id="PF02129"/>
    </source>
</evidence>
<dbReference type="InterPro" id="IPR000383">
    <property type="entry name" value="Xaa-Pro-like_dom"/>
</dbReference>
<dbReference type="InterPro" id="IPR029058">
    <property type="entry name" value="AB_hydrolase_fold"/>
</dbReference>
<feature type="domain" description="Xaa-Pro dipeptidyl-peptidase-like" evidence="1">
    <location>
        <begin position="25"/>
        <end position="162"/>
    </location>
</feature>
<dbReference type="Pfam" id="PF02129">
    <property type="entry name" value="Peptidase_S15"/>
    <property type="match status" value="1"/>
</dbReference>
<reference evidence="2 3" key="1">
    <citation type="submission" date="2023-01" db="EMBL/GenBank/DDBJ databases">
        <title>Draft genome sequence of Nocardiopsis sp. RSe5-2 isolated from halophytes.</title>
        <authorList>
            <person name="Duangmal K."/>
            <person name="Chantavorakit T."/>
        </authorList>
    </citation>
    <scope>NUCLEOTIDE SEQUENCE [LARGE SCALE GENOMIC DNA]</scope>
    <source>
        <strain evidence="2 3">RSe5-2</strain>
    </source>
</reference>
<sequence>MSAVARILRVRVERDLPVPVRGGALLADRYRPASAPRAPLVLMRTPYGRANTGLLPELLARRGYQVLLLSVRGTAGSAGRFHGWHLDPGDAEDTLAWLRTRPWFPGAFATWGANFLGYTQWDLASQSAPEWKAAVIQDAPSSAYDSALYSGAFPLWDRNLGTGERGPTMRAVTQEVFADRERPSALHLTA</sequence>
<dbReference type="SUPFAM" id="SSF53474">
    <property type="entry name" value="alpha/beta-Hydrolases"/>
    <property type="match status" value="1"/>
</dbReference>
<dbReference type="NCBIfam" id="TIGR00976">
    <property type="entry name" value="CocE_NonD"/>
    <property type="match status" value="1"/>
</dbReference>
<organism evidence="2 3">
    <name type="scientific">Nocardiopsis endophytica</name>
    <dbReference type="NCBI Taxonomy" id="3018445"/>
    <lineage>
        <taxon>Bacteria</taxon>
        <taxon>Bacillati</taxon>
        <taxon>Actinomycetota</taxon>
        <taxon>Actinomycetes</taxon>
        <taxon>Streptosporangiales</taxon>
        <taxon>Nocardiopsidaceae</taxon>
        <taxon>Nocardiopsis</taxon>
    </lineage>
</organism>
<dbReference type="GO" id="GO:0016787">
    <property type="term" value="F:hydrolase activity"/>
    <property type="evidence" value="ECO:0007669"/>
    <property type="project" value="UniProtKB-KW"/>
</dbReference>
<name>A0ABT4TXT6_9ACTN</name>
<proteinExistence type="predicted"/>
<evidence type="ECO:0000313" key="3">
    <source>
        <dbReference type="Proteomes" id="UP001527866"/>
    </source>
</evidence>
<comment type="caution">
    <text evidence="2">The sequence shown here is derived from an EMBL/GenBank/DDBJ whole genome shotgun (WGS) entry which is preliminary data.</text>
</comment>
<keyword evidence="3" id="KW-1185">Reference proteome</keyword>
<protein>
    <submittedName>
        <fullName evidence="2">CocE/NonD family hydrolase</fullName>
    </submittedName>
</protein>
<gene>
    <name evidence="2" type="ORF">O4J56_02510</name>
</gene>
<dbReference type="Proteomes" id="UP001527866">
    <property type="component" value="Unassembled WGS sequence"/>
</dbReference>
<dbReference type="Gene3D" id="3.40.50.1820">
    <property type="entry name" value="alpha/beta hydrolase"/>
    <property type="match status" value="1"/>
</dbReference>